<organism evidence="2 3">
    <name type="scientific">Elysia crispata</name>
    <name type="common">lettuce slug</name>
    <dbReference type="NCBI Taxonomy" id="231223"/>
    <lineage>
        <taxon>Eukaryota</taxon>
        <taxon>Metazoa</taxon>
        <taxon>Spiralia</taxon>
        <taxon>Lophotrochozoa</taxon>
        <taxon>Mollusca</taxon>
        <taxon>Gastropoda</taxon>
        <taxon>Heterobranchia</taxon>
        <taxon>Euthyneura</taxon>
        <taxon>Panpulmonata</taxon>
        <taxon>Sacoglossa</taxon>
        <taxon>Placobranchoidea</taxon>
        <taxon>Plakobranchidae</taxon>
        <taxon>Elysia</taxon>
    </lineage>
</organism>
<dbReference type="EMBL" id="JAWDGP010004565">
    <property type="protein sequence ID" value="KAK3763374.1"/>
    <property type="molecule type" value="Genomic_DNA"/>
</dbReference>
<comment type="caution">
    <text evidence="2">The sequence shown here is derived from an EMBL/GenBank/DDBJ whole genome shotgun (WGS) entry which is preliminary data.</text>
</comment>
<keyword evidence="3" id="KW-1185">Reference proteome</keyword>
<feature type="region of interest" description="Disordered" evidence="1">
    <location>
        <begin position="223"/>
        <end position="245"/>
    </location>
</feature>
<reference evidence="2" key="1">
    <citation type="journal article" date="2023" name="G3 (Bethesda)">
        <title>A reference genome for the long-term kleptoplast-retaining sea slug Elysia crispata morphotype clarki.</title>
        <authorList>
            <person name="Eastman K.E."/>
            <person name="Pendleton A.L."/>
            <person name="Shaikh M.A."/>
            <person name="Suttiyut T."/>
            <person name="Ogas R."/>
            <person name="Tomko P."/>
            <person name="Gavelis G."/>
            <person name="Widhalm J.R."/>
            <person name="Wisecaver J.H."/>
        </authorList>
    </citation>
    <scope>NUCLEOTIDE SEQUENCE</scope>
    <source>
        <strain evidence="2">ECLA1</strain>
    </source>
</reference>
<gene>
    <name evidence="2" type="ORF">RRG08_042164</name>
</gene>
<dbReference type="AlphaFoldDB" id="A0AAE0Z5W6"/>
<dbReference type="Proteomes" id="UP001283361">
    <property type="component" value="Unassembled WGS sequence"/>
</dbReference>
<evidence type="ECO:0000313" key="3">
    <source>
        <dbReference type="Proteomes" id="UP001283361"/>
    </source>
</evidence>
<name>A0AAE0Z5W6_9GAST</name>
<evidence type="ECO:0000313" key="2">
    <source>
        <dbReference type="EMBL" id="KAK3763374.1"/>
    </source>
</evidence>
<proteinExistence type="predicted"/>
<evidence type="ECO:0000256" key="1">
    <source>
        <dbReference type="SAM" id="MobiDB-lite"/>
    </source>
</evidence>
<accession>A0AAE0Z5W6</accession>
<protein>
    <submittedName>
        <fullName evidence="2">Uncharacterized protein</fullName>
    </submittedName>
</protein>
<sequence length="372" mass="42234">MLSYLQKANRSVHHIVLTPGETHPVADRAVLRAMKQVYGPHGEPKRHSLHGFLINTPMEDEELLSTPVLKWITPGDILKNMTFEGKSLINKMKEFFNSNQVALWLHETDVPDVKCHARKGPHYHVIVESTTANSRNLKNFRALQTACTKFDCSMFVSKVTTTPDKVYLYQMQDSEKTFLGANSAFCLENINALLDVDGQVDTFPQTTELDSMADPVAKLNPALLKGAQPGEKRPAPTDQPPRKRSKNIDNLYLLKRCIENNPDVGTLQEMVMLYKATEDYQQLCDIFFDPKADKYWSMAQQESSATSQEADIYHRLDDVPDSLRHMLTPEQTLALYNSWCQEQDINAKALAWVIIACLQLCRPFQLGFSNDN</sequence>